<dbReference type="Ensembl" id="ENSANIT00000014694.1">
    <property type="protein sequence ID" value="ENSANIP00000014207.1"/>
    <property type="gene ID" value="ENSANIG00000009649.1"/>
</dbReference>
<name>A0A8B9MXK7_9AVES</name>
<keyword evidence="3" id="KW-1185">Reference proteome</keyword>
<feature type="compositionally biased region" description="Basic and acidic residues" evidence="1">
    <location>
        <begin position="1"/>
        <end position="10"/>
    </location>
</feature>
<organism evidence="2 3">
    <name type="scientific">Accipiter nisus</name>
    <name type="common">Eurasian sparrowhawk</name>
    <dbReference type="NCBI Taxonomy" id="211598"/>
    <lineage>
        <taxon>Eukaryota</taxon>
        <taxon>Metazoa</taxon>
        <taxon>Chordata</taxon>
        <taxon>Craniata</taxon>
        <taxon>Vertebrata</taxon>
        <taxon>Euteleostomi</taxon>
        <taxon>Archelosauria</taxon>
        <taxon>Archosauria</taxon>
        <taxon>Dinosauria</taxon>
        <taxon>Saurischia</taxon>
        <taxon>Theropoda</taxon>
        <taxon>Coelurosauria</taxon>
        <taxon>Aves</taxon>
        <taxon>Neognathae</taxon>
        <taxon>Neoaves</taxon>
        <taxon>Telluraves</taxon>
        <taxon>Accipitrimorphae</taxon>
        <taxon>Accipitriformes</taxon>
        <taxon>Accipitridae</taxon>
        <taxon>Accipitrinae</taxon>
        <taxon>Accipiter</taxon>
    </lineage>
</organism>
<dbReference type="AlphaFoldDB" id="A0A8B9MXK7"/>
<feature type="region of interest" description="Disordered" evidence="1">
    <location>
        <begin position="1"/>
        <end position="25"/>
    </location>
</feature>
<evidence type="ECO:0000313" key="3">
    <source>
        <dbReference type="Proteomes" id="UP000694541"/>
    </source>
</evidence>
<sequence length="46" mass="5045">MAEAGVDPHRLRPRPPGRSGARRDLPGAHIESFNYAVSEGVYRAVQ</sequence>
<proteinExistence type="predicted"/>
<dbReference type="Proteomes" id="UP000694541">
    <property type="component" value="Unplaced"/>
</dbReference>
<evidence type="ECO:0000256" key="1">
    <source>
        <dbReference type="SAM" id="MobiDB-lite"/>
    </source>
</evidence>
<evidence type="ECO:0000313" key="2">
    <source>
        <dbReference type="Ensembl" id="ENSANIP00000014207.1"/>
    </source>
</evidence>
<reference evidence="2" key="1">
    <citation type="submission" date="2025-08" db="UniProtKB">
        <authorList>
            <consortium name="Ensembl"/>
        </authorList>
    </citation>
    <scope>IDENTIFICATION</scope>
</reference>
<protein>
    <submittedName>
        <fullName evidence="2">Uncharacterized protein</fullName>
    </submittedName>
</protein>
<reference evidence="2" key="2">
    <citation type="submission" date="2025-09" db="UniProtKB">
        <authorList>
            <consortium name="Ensembl"/>
        </authorList>
    </citation>
    <scope>IDENTIFICATION</scope>
</reference>
<accession>A0A8B9MXK7</accession>